<keyword evidence="3" id="KW-0067">ATP-binding</keyword>
<dbReference type="KEGG" id="bbet:F8237_32700"/>
<dbReference type="EMBL" id="CP044543">
    <property type="protein sequence ID" value="QFI76745.1"/>
    <property type="molecule type" value="Genomic_DNA"/>
</dbReference>
<organism evidence="3 4">
    <name type="scientific">Bradyrhizobium betae</name>
    <dbReference type="NCBI Taxonomy" id="244734"/>
    <lineage>
        <taxon>Bacteria</taxon>
        <taxon>Pseudomonadati</taxon>
        <taxon>Pseudomonadota</taxon>
        <taxon>Alphaproteobacteria</taxon>
        <taxon>Hyphomicrobiales</taxon>
        <taxon>Nitrobacteraceae</taxon>
        <taxon>Bradyrhizobium</taxon>
    </lineage>
</organism>
<dbReference type="GO" id="GO:0005524">
    <property type="term" value="F:ATP binding"/>
    <property type="evidence" value="ECO:0007669"/>
    <property type="project" value="UniProtKB-KW"/>
</dbReference>
<evidence type="ECO:0000259" key="2">
    <source>
        <dbReference type="Pfam" id="PF18731"/>
    </source>
</evidence>
<reference evidence="4" key="1">
    <citation type="submission" date="2019-10" db="EMBL/GenBank/DDBJ databases">
        <title>Complete Genome Sequence of Bradyrhizobium betae type strain PL7HG1T.</title>
        <authorList>
            <person name="Bromfield E.S.P."/>
            <person name="Cloutier S."/>
        </authorList>
    </citation>
    <scope>NUCLEOTIDE SEQUENCE [LARGE SCALE GENOMIC DNA]</scope>
    <source>
        <strain evidence="4">PL7HG1</strain>
    </source>
</reference>
<evidence type="ECO:0000313" key="4">
    <source>
        <dbReference type="Proteomes" id="UP000325641"/>
    </source>
</evidence>
<keyword evidence="3" id="KW-0547">Nucleotide-binding</keyword>
<feature type="domain" description="Swt1-like HEPN" evidence="2">
    <location>
        <begin position="12"/>
        <end position="118"/>
    </location>
</feature>
<dbReference type="OrthoDB" id="9757917at2"/>
<evidence type="ECO:0000313" key="3">
    <source>
        <dbReference type="EMBL" id="QFI76745.1"/>
    </source>
</evidence>
<gene>
    <name evidence="3" type="ORF">F8237_32700</name>
</gene>
<dbReference type="InterPro" id="IPR041650">
    <property type="entry name" value="HEPN_Swt1"/>
</dbReference>
<dbReference type="AlphaFoldDB" id="A0A5P6PEL9"/>
<feature type="region of interest" description="Disordered" evidence="1">
    <location>
        <begin position="986"/>
        <end position="1018"/>
    </location>
</feature>
<evidence type="ECO:0000256" key="1">
    <source>
        <dbReference type="SAM" id="MobiDB-lite"/>
    </source>
</evidence>
<dbReference type="Pfam" id="PF04465">
    <property type="entry name" value="DUF499"/>
    <property type="match status" value="1"/>
</dbReference>
<name>A0A5P6PEL9_9BRAD</name>
<dbReference type="InterPro" id="IPR007555">
    <property type="entry name" value="DUF499"/>
</dbReference>
<accession>A0A5P6PEL9</accession>
<proteinExistence type="predicted"/>
<sequence>MSGFVSNQRINQALLLLTKVLQPYVEKRMRDAYRGNWQQNLSVAAGTDTSKPLDAYALLKTMVDNWQHAFRDGLKPIVRNHVSLALAARNDMAHASGTIEDTDAISYLRSIQAVVEAIEPKSAAGIKALLDDQTKAMAEAMGVTTEVAAKTVAVPQQQTLDLDDSKYTWKPWRDVAPPHADVMAARFQEAEFAADLSTVSRGEGAETYRDPREFYRITYITGGLRKVLQSAIERLAGKGGDPVIGLQTSFGGGKTHTMLALYHLASAKSPETLPGLADIFKDAAVTTLPIRSKPVVFVGTAAGANQPFIVDGARTVKSLWGLIAVKLGGWKAYETIKSSDEARTNPGSEAMIAILKQAAPCLILLDEVVAYARNLEGIPYDGFVSFLQSLTEAANAVPGVLVVGSLPESGAEVGNQRGREALLALEKVFGRVQSAWAPAQGTETFEIIRRRLFQELDPEGEKAREQAVKAFTSYYKNNAGEFPSGARERAYEAQLTAAYPVHPELFTMLQTDWGALERFQRTRGVLKMMAQIVYRLWRDGHAAPMILPGDVPLTDDKVRANALVPLPTGYDAVISKEVAGDLSKPAQIEARSPSIGKNKAVTRAATGLFMGTAPHGSTNKGMEVARLRLACAIPGEQPSQFSEALRRLGENAAYLYSAGENYWFSPIASLNQEAEDRAKGLSGSDVEAELVSLIRLEERHKGTGFLRVHGAPDDPLSIDDAYEAALVLLPPSAWHRGRDQDTPAMTLAADIVEHKGPGQRRNRNRLAFLAADQSALEDIQNVVRKKLAWGSIVRDARGILQLPPAQEDDAKKKLAEQEAAALNAVRRGWKHLLLPQEPQPGSAYVARGFDLEPVALTNRGSDPAPLAQLAWKKCEDDGLIVARLGVLDNDLSKVWQPNQQHVAVRQLRDWFAQFPYLSKLREPPVLAKAISEALARSDAKYGLADRFDEAKGEYVGLKLAQLVSIDLNSDVVLIRREVADAQLAKQAPQTARLANGNTNATGSGQPSVSQPLPTGGTRAARPRRFYAKIVLDPNRPTPQVSNIAQSILSELDRVRGIRMTLTLDIDAEAADGFPEDVESVVRDNAASLRITDFGFEGSKQTTSVWSAVSHL</sequence>
<dbReference type="RefSeq" id="WP_151650193.1">
    <property type="nucleotide sequence ID" value="NZ_CP044543.1"/>
</dbReference>
<dbReference type="Proteomes" id="UP000325641">
    <property type="component" value="Chromosome"/>
</dbReference>
<protein>
    <submittedName>
        <fullName evidence="3">ATP-binding protein</fullName>
    </submittedName>
</protein>
<feature type="compositionally biased region" description="Polar residues" evidence="1">
    <location>
        <begin position="995"/>
        <end position="1012"/>
    </location>
</feature>
<dbReference type="Pfam" id="PF18731">
    <property type="entry name" value="HEPN_Swt1"/>
    <property type="match status" value="1"/>
</dbReference>